<dbReference type="Proteomes" id="UP000321362">
    <property type="component" value="Chromosome"/>
</dbReference>
<accession>A0A5B8WA80</accession>
<dbReference type="KEGG" id="mgk:FSB76_29240"/>
<sequence>MKTSTKLIIILFTCIPVSLLAYNLLLKAQYNKGNFNRDLYPQDNSVFVTKPVSPAFKHIVIDGSLKMKETGSFEQWMARIWIGKNIQTTQPGGNTVTVNSELKENLETLVKNDTLFIAFRVRDKFDNNARNWNDEGDIVKIFTDDVQSVDIKFAFVTIAGDLNNADSLKLHVADGSHYDVNNLSVKKLDVVAADSSYVSITKSNRINMLSYSLLGKSSLKIDEKPAGQFVSGRLDSTAKIQLTGRATYMQSQLH</sequence>
<name>A0A5B8WA80_9SPHI</name>
<dbReference type="EMBL" id="CP042437">
    <property type="protein sequence ID" value="QEC79845.1"/>
    <property type="molecule type" value="Genomic_DNA"/>
</dbReference>
<dbReference type="Gene3D" id="2.160.20.120">
    <property type="match status" value="1"/>
</dbReference>
<keyword evidence="3" id="KW-1185">Reference proteome</keyword>
<dbReference type="RefSeq" id="WP_147059827.1">
    <property type="nucleotide sequence ID" value="NZ_CP042437.1"/>
</dbReference>
<dbReference type="OrthoDB" id="798671at2"/>
<gene>
    <name evidence="2" type="ORF">FSB76_29240</name>
</gene>
<protein>
    <recommendedName>
        <fullName evidence="1">Putative auto-transporter adhesin head GIN domain-containing protein</fullName>
    </recommendedName>
</protein>
<dbReference type="InterPro" id="IPR021255">
    <property type="entry name" value="DUF2807"/>
</dbReference>
<evidence type="ECO:0000313" key="2">
    <source>
        <dbReference type="EMBL" id="QEC79845.1"/>
    </source>
</evidence>
<organism evidence="2 3">
    <name type="scientific">Mucilaginibacter ginsenosidivorax</name>
    <dbReference type="NCBI Taxonomy" id="862126"/>
    <lineage>
        <taxon>Bacteria</taxon>
        <taxon>Pseudomonadati</taxon>
        <taxon>Bacteroidota</taxon>
        <taxon>Sphingobacteriia</taxon>
        <taxon>Sphingobacteriales</taxon>
        <taxon>Sphingobacteriaceae</taxon>
        <taxon>Mucilaginibacter</taxon>
    </lineage>
</organism>
<feature type="domain" description="Putative auto-transporter adhesin head GIN" evidence="1">
    <location>
        <begin position="95"/>
        <end position="225"/>
    </location>
</feature>
<evidence type="ECO:0000313" key="3">
    <source>
        <dbReference type="Proteomes" id="UP000321362"/>
    </source>
</evidence>
<evidence type="ECO:0000259" key="1">
    <source>
        <dbReference type="Pfam" id="PF10988"/>
    </source>
</evidence>
<dbReference type="AlphaFoldDB" id="A0A5B8WA80"/>
<proteinExistence type="predicted"/>
<dbReference type="Pfam" id="PF10988">
    <property type="entry name" value="DUF2807"/>
    <property type="match status" value="1"/>
</dbReference>
<reference evidence="2 3" key="1">
    <citation type="journal article" date="2013" name="J. Microbiol.">
        <title>Mucilaginibacter ginsenosidivorax sp. nov., with ginsenoside converting activity isolated from sediment.</title>
        <authorList>
            <person name="Kim J.K."/>
            <person name="Choi T.E."/>
            <person name="Liu Q.M."/>
            <person name="Park H.Y."/>
            <person name="Yi T.H."/>
            <person name="Yoon M.H."/>
            <person name="Kim S.C."/>
            <person name="Im W.T."/>
        </authorList>
    </citation>
    <scope>NUCLEOTIDE SEQUENCE [LARGE SCALE GENOMIC DNA]</scope>
    <source>
        <strain evidence="2 3">KHI28</strain>
    </source>
</reference>